<dbReference type="PROSITE" id="PS51257">
    <property type="entry name" value="PROKAR_LIPOPROTEIN"/>
    <property type="match status" value="1"/>
</dbReference>
<reference evidence="4 5" key="1">
    <citation type="submission" date="2023-03" db="EMBL/GenBank/DDBJ databases">
        <title>Paludisphaera mucosa sp. nov. a novel planctomycete from northern fen.</title>
        <authorList>
            <person name="Ivanova A."/>
        </authorList>
    </citation>
    <scope>NUCLEOTIDE SEQUENCE [LARGE SCALE GENOMIC DNA]</scope>
    <source>
        <strain evidence="4 5">Pla2</strain>
    </source>
</reference>
<comment type="caution">
    <text evidence="4">The sequence shown here is derived from an EMBL/GenBank/DDBJ whole genome shotgun (WGS) entry which is preliminary data.</text>
</comment>
<dbReference type="InterPro" id="IPR004155">
    <property type="entry name" value="PBS_lyase_HEAT"/>
</dbReference>
<sequence>MFMRTALIGLMLAAASGCGRAPDAAAPPPAAPNVVAAPPPPTAGGDDEDRTERRLREEAEGWDDAILAREVETFVFDGGSDEKVLKQLGARVHAAALEILGDAADAGAQPFRRVCRLFGDAPPASVVDPLARYAESPVAEIREEAAFVLGRAGLPEAVAPLKKILGGADREAAEQALLGLQMALRDGRPGLDIRPSLYEDVRKLVEAGSCDAYAADVLVRLDRDRAAAYLLSDDYWKARPSSFPRALHALADVQIPAPVERVRPLIAELEKADPKEPVRAALDGAYRLLGQARVPEDREFLEARTAGGDGAAAMKGLLAFHDLEGFDDRLWETDSSTWNGSQKLAAAVLMLDMEVLNGGFDQYFVNSSGDRWKEAVEGLREMGSVELAGLLNEAVARFGATPPSADRATRLDQLDAIARADADAFDPIDDRWYESKESVDVLTGRFVIAHAADFR</sequence>
<dbReference type="EMBL" id="JARRAG010000002">
    <property type="protein sequence ID" value="MDG3004098.1"/>
    <property type="molecule type" value="Genomic_DNA"/>
</dbReference>
<accession>A0ABT6F939</accession>
<evidence type="ECO:0000256" key="1">
    <source>
        <dbReference type="SAM" id="MobiDB-lite"/>
    </source>
</evidence>
<dbReference type="RefSeq" id="WP_277860460.1">
    <property type="nucleotide sequence ID" value="NZ_JARRAG010000002.1"/>
</dbReference>
<dbReference type="SMART" id="SM00567">
    <property type="entry name" value="EZ_HEAT"/>
    <property type="match status" value="1"/>
</dbReference>
<evidence type="ECO:0000313" key="4">
    <source>
        <dbReference type="EMBL" id="MDG3004098.1"/>
    </source>
</evidence>
<feature type="chain" id="PRO_5045564809" evidence="2">
    <location>
        <begin position="22"/>
        <end position="455"/>
    </location>
</feature>
<organism evidence="4 5">
    <name type="scientific">Paludisphaera mucosa</name>
    <dbReference type="NCBI Taxonomy" id="3030827"/>
    <lineage>
        <taxon>Bacteria</taxon>
        <taxon>Pseudomonadati</taxon>
        <taxon>Planctomycetota</taxon>
        <taxon>Planctomycetia</taxon>
        <taxon>Isosphaerales</taxon>
        <taxon>Isosphaeraceae</taxon>
        <taxon>Paludisphaera</taxon>
    </lineage>
</organism>
<dbReference type="SUPFAM" id="SSF48371">
    <property type="entry name" value="ARM repeat"/>
    <property type="match status" value="1"/>
</dbReference>
<dbReference type="Pfam" id="PF14300">
    <property type="entry name" value="DMP19"/>
    <property type="match status" value="1"/>
</dbReference>
<dbReference type="InterPro" id="IPR016024">
    <property type="entry name" value="ARM-type_fold"/>
</dbReference>
<feature type="signal peptide" evidence="2">
    <location>
        <begin position="1"/>
        <end position="21"/>
    </location>
</feature>
<protein>
    <submittedName>
        <fullName evidence="4">DUF4375 domain-containing protein</fullName>
    </submittedName>
</protein>
<proteinExistence type="predicted"/>
<dbReference type="InterPro" id="IPR025402">
    <property type="entry name" value="DMP19_C"/>
</dbReference>
<dbReference type="Gene3D" id="1.25.10.10">
    <property type="entry name" value="Leucine-rich Repeat Variant"/>
    <property type="match status" value="1"/>
</dbReference>
<dbReference type="InterPro" id="IPR011989">
    <property type="entry name" value="ARM-like"/>
</dbReference>
<name>A0ABT6F939_9BACT</name>
<evidence type="ECO:0000256" key="2">
    <source>
        <dbReference type="SAM" id="SignalP"/>
    </source>
</evidence>
<keyword evidence="2" id="KW-0732">Signal</keyword>
<dbReference type="Gene3D" id="1.20.1420.60">
    <property type="match status" value="1"/>
</dbReference>
<keyword evidence="5" id="KW-1185">Reference proteome</keyword>
<feature type="region of interest" description="Disordered" evidence="1">
    <location>
        <begin position="19"/>
        <end position="56"/>
    </location>
</feature>
<dbReference type="Proteomes" id="UP001216907">
    <property type="component" value="Unassembled WGS sequence"/>
</dbReference>
<feature type="domain" description="DNA mimic protein DMP19 C-terminal" evidence="3">
    <location>
        <begin position="338"/>
        <end position="450"/>
    </location>
</feature>
<evidence type="ECO:0000313" key="5">
    <source>
        <dbReference type="Proteomes" id="UP001216907"/>
    </source>
</evidence>
<gene>
    <name evidence="4" type="ORF">PZE19_09960</name>
</gene>
<evidence type="ECO:0000259" key="3">
    <source>
        <dbReference type="Pfam" id="PF14300"/>
    </source>
</evidence>
<feature type="compositionally biased region" description="Pro residues" evidence="1">
    <location>
        <begin position="25"/>
        <end position="42"/>
    </location>
</feature>